<evidence type="ECO:0000256" key="2">
    <source>
        <dbReference type="SAM" id="Phobius"/>
    </source>
</evidence>
<feature type="transmembrane region" description="Helical" evidence="2">
    <location>
        <begin position="48"/>
        <end position="67"/>
    </location>
</feature>
<keyword evidence="2" id="KW-1133">Transmembrane helix</keyword>
<protein>
    <submittedName>
        <fullName evidence="3">Multidrug resistance efflux pump</fullName>
    </submittedName>
</protein>
<keyword evidence="4" id="KW-1185">Reference proteome</keyword>
<organism evidence="3 4">
    <name type="scientific">Brevundimonas basaltis</name>
    <dbReference type="NCBI Taxonomy" id="472166"/>
    <lineage>
        <taxon>Bacteria</taxon>
        <taxon>Pseudomonadati</taxon>
        <taxon>Pseudomonadota</taxon>
        <taxon>Alphaproteobacteria</taxon>
        <taxon>Caulobacterales</taxon>
        <taxon>Caulobacteraceae</taxon>
        <taxon>Brevundimonas</taxon>
    </lineage>
</organism>
<keyword evidence="2" id="KW-0812">Transmembrane</keyword>
<dbReference type="Proteomes" id="UP000566663">
    <property type="component" value="Unassembled WGS sequence"/>
</dbReference>
<sequence length="159" mass="16367">MTHYDPNDPNRPLPPGDRMETVDTIVVGPGGVSETVETVVVRESNTGWWIAGILAALVLLAVLWILFARGEPAADDALLDARLDAAEAQAQRDAALVQGQVAGAQASVDVARANAAAAEAQARAAEARSAPPVVIEREVPVPAPAQTGPAVVSPTAPQN</sequence>
<dbReference type="AlphaFoldDB" id="A0A7W8HX62"/>
<gene>
    <name evidence="3" type="ORF">HNQ67_000234</name>
</gene>
<proteinExistence type="predicted"/>
<dbReference type="EMBL" id="JACHFZ010000001">
    <property type="protein sequence ID" value="MBB5290738.1"/>
    <property type="molecule type" value="Genomic_DNA"/>
</dbReference>
<accession>A0A7W8HX62</accession>
<evidence type="ECO:0000256" key="1">
    <source>
        <dbReference type="SAM" id="MobiDB-lite"/>
    </source>
</evidence>
<evidence type="ECO:0000313" key="3">
    <source>
        <dbReference type="EMBL" id="MBB5290738.1"/>
    </source>
</evidence>
<feature type="region of interest" description="Disordered" evidence="1">
    <location>
        <begin position="140"/>
        <end position="159"/>
    </location>
</feature>
<comment type="caution">
    <text evidence="3">The sequence shown here is derived from an EMBL/GenBank/DDBJ whole genome shotgun (WGS) entry which is preliminary data.</text>
</comment>
<evidence type="ECO:0000313" key="4">
    <source>
        <dbReference type="Proteomes" id="UP000566663"/>
    </source>
</evidence>
<keyword evidence="2" id="KW-0472">Membrane</keyword>
<name>A0A7W8HX62_9CAUL</name>
<reference evidence="3 4" key="1">
    <citation type="submission" date="2020-08" db="EMBL/GenBank/DDBJ databases">
        <title>Genomic Encyclopedia of Type Strains, Phase IV (KMG-IV): sequencing the most valuable type-strain genomes for metagenomic binning, comparative biology and taxonomic classification.</title>
        <authorList>
            <person name="Goeker M."/>
        </authorList>
    </citation>
    <scope>NUCLEOTIDE SEQUENCE [LARGE SCALE GENOMIC DNA]</scope>
    <source>
        <strain evidence="3 4">DSM 25335</strain>
    </source>
</reference>
<dbReference type="RefSeq" id="WP_183251571.1">
    <property type="nucleotide sequence ID" value="NZ_BAAAFF010000003.1"/>
</dbReference>